<gene>
    <name evidence="1" type="ORF">HDCHBGLK_02267</name>
</gene>
<reference evidence="1 2" key="1">
    <citation type="journal article" date="2019" name="Appl. Environ. Microbiol.">
        <title>Clostridium scindens ATCC 35704: integration of nutritional requirements, the complete genome sequence, and global transcriptional responses to bile acids.</title>
        <authorList>
            <person name="Devendran S."/>
            <person name="Shrestha R."/>
            <person name="Alves J.M.P."/>
            <person name="Wolf P.G."/>
            <person name="Ly L."/>
            <person name="Hernandez A.G."/>
            <person name="Mendez-Garcia C."/>
            <person name="Inboden A."/>
            <person name="Wiley J."/>
            <person name="Paul O."/>
            <person name="Allen A."/>
            <person name="Springer E."/>
            <person name="Wright C.L."/>
            <person name="Fields C.J."/>
            <person name="Daniel S.L."/>
            <person name="Ridlon J.M."/>
        </authorList>
    </citation>
    <scope>NUCLEOTIDE SEQUENCE [LARGE SCALE GENOMIC DNA]</scope>
    <source>
        <strain evidence="1 2">ATCC 35704</strain>
    </source>
</reference>
<dbReference type="KEGG" id="csci:HDCHBGLK_02267"/>
<dbReference type="AlphaFoldDB" id="A0A494WMM5"/>
<protein>
    <submittedName>
        <fullName evidence="1">Uncharacterized protein</fullName>
    </submittedName>
</protein>
<evidence type="ECO:0000313" key="1">
    <source>
        <dbReference type="EMBL" id="QBF74859.1"/>
    </source>
</evidence>
<dbReference type="EMBL" id="CP036170">
    <property type="protein sequence ID" value="QBF74859.1"/>
    <property type="molecule type" value="Genomic_DNA"/>
</dbReference>
<keyword evidence="2" id="KW-1185">Reference proteome</keyword>
<evidence type="ECO:0000313" key="2">
    <source>
        <dbReference type="Proteomes" id="UP000289664"/>
    </source>
</evidence>
<organism evidence="1 2">
    <name type="scientific">Clostridium scindens (strain ATCC 35704 / DSM 5676 / VPI 13733 / 19)</name>
    <dbReference type="NCBI Taxonomy" id="411468"/>
    <lineage>
        <taxon>Bacteria</taxon>
        <taxon>Bacillati</taxon>
        <taxon>Bacillota</taxon>
        <taxon>Clostridia</taxon>
        <taxon>Lachnospirales</taxon>
        <taxon>Lachnospiraceae</taxon>
    </lineage>
</organism>
<name>A0A494WMM5_CLOS5</name>
<proteinExistence type="predicted"/>
<accession>A0A494WMM5</accession>
<sequence length="42" mass="4776">MWITIGNDRGRGIFKSAPSPIAIMYKKASEYLCNIIKKENNC</sequence>
<dbReference type="Proteomes" id="UP000289664">
    <property type="component" value="Chromosome"/>
</dbReference>